<organism evidence="4 5">
    <name type="scientific">Haloechinothrix salitolerans</name>
    <dbReference type="NCBI Taxonomy" id="926830"/>
    <lineage>
        <taxon>Bacteria</taxon>
        <taxon>Bacillati</taxon>
        <taxon>Actinomycetota</taxon>
        <taxon>Actinomycetes</taxon>
        <taxon>Pseudonocardiales</taxon>
        <taxon>Pseudonocardiaceae</taxon>
        <taxon>Haloechinothrix</taxon>
    </lineage>
</organism>
<gene>
    <name evidence="4" type="ORF">ACFQGD_19970</name>
</gene>
<keyword evidence="2" id="KW-0812">Transmembrane</keyword>
<dbReference type="RefSeq" id="WP_345400726.1">
    <property type="nucleotide sequence ID" value="NZ_BAABLA010000101.1"/>
</dbReference>
<protein>
    <submittedName>
        <fullName evidence="4">MlaD family protein</fullName>
    </submittedName>
</protein>
<keyword evidence="2" id="KW-1133">Transmembrane helix</keyword>
<dbReference type="InterPro" id="IPR003399">
    <property type="entry name" value="Mce/MlaD"/>
</dbReference>
<dbReference type="InterPro" id="IPR052336">
    <property type="entry name" value="MlaD_Phospholipid_Transporter"/>
</dbReference>
<evidence type="ECO:0000313" key="4">
    <source>
        <dbReference type="EMBL" id="MFC6869421.1"/>
    </source>
</evidence>
<accession>A0ABW2C2M1</accession>
<dbReference type="Proteomes" id="UP001596337">
    <property type="component" value="Unassembled WGS sequence"/>
</dbReference>
<evidence type="ECO:0000259" key="3">
    <source>
        <dbReference type="Pfam" id="PF02470"/>
    </source>
</evidence>
<name>A0ABW2C2M1_9PSEU</name>
<feature type="transmembrane region" description="Helical" evidence="2">
    <location>
        <begin position="12"/>
        <end position="31"/>
    </location>
</feature>
<dbReference type="PROSITE" id="PS51257">
    <property type="entry name" value="PROKAR_LIPOPROTEIN"/>
    <property type="match status" value="1"/>
</dbReference>
<feature type="domain" description="Mce/MlaD" evidence="3">
    <location>
        <begin position="45"/>
        <end position="121"/>
    </location>
</feature>
<dbReference type="EMBL" id="JBHSXX010000001">
    <property type="protein sequence ID" value="MFC6869421.1"/>
    <property type="molecule type" value="Genomic_DNA"/>
</dbReference>
<feature type="compositionally biased region" description="Basic and acidic residues" evidence="1">
    <location>
        <begin position="418"/>
        <end position="432"/>
    </location>
</feature>
<dbReference type="Pfam" id="PF02470">
    <property type="entry name" value="MlaD"/>
    <property type="match status" value="1"/>
</dbReference>
<keyword evidence="2" id="KW-0472">Membrane</keyword>
<keyword evidence="5" id="KW-1185">Reference proteome</keyword>
<sequence>MRISYRALPKVHLVVVVVFATACVLLFGFLWTSMGGKIPGLTQTGYRVAVNVADVDNLVFYSDVRMAGVAVGKVEKVEKGHEAARVVFRLDSDVAPLHRGATVRVGAKTLVEETYLDVTDGTGAPIPDGGTLPRSAVKPSVQLNDVLQSFDPKTRRSFSRLLHALETSTAGTKRDLGRIASGLGTTGRTGRGALAALAEQEVSLKEMSQQTTILLRALDTRSGLIADMVDNAQTLTSATAQGRRDIEAVMRRLPGVLAQARTATGSLTDLSKDLTPVAADLRSAAPHLDSALRQLPSTTSDLRALLPDLSGTLDAAPSTLRRVPTLGADLRSMIPHARTTLADVNPMLAYLKPYGLDIAAFFATTGATLSHSDPNGHFLRVFMVYNEQTVKNMPLSTNRGPLDKSNAYPDPGGAADPKPFDGRYERVHRGPR</sequence>
<reference evidence="5" key="1">
    <citation type="journal article" date="2019" name="Int. J. Syst. Evol. Microbiol.">
        <title>The Global Catalogue of Microorganisms (GCM) 10K type strain sequencing project: providing services to taxonomists for standard genome sequencing and annotation.</title>
        <authorList>
            <consortium name="The Broad Institute Genomics Platform"/>
            <consortium name="The Broad Institute Genome Sequencing Center for Infectious Disease"/>
            <person name="Wu L."/>
            <person name="Ma J."/>
        </authorList>
    </citation>
    <scope>NUCLEOTIDE SEQUENCE [LARGE SCALE GENOMIC DNA]</scope>
    <source>
        <strain evidence="5">KCTC 32255</strain>
    </source>
</reference>
<evidence type="ECO:0000256" key="1">
    <source>
        <dbReference type="SAM" id="MobiDB-lite"/>
    </source>
</evidence>
<proteinExistence type="predicted"/>
<evidence type="ECO:0000256" key="2">
    <source>
        <dbReference type="SAM" id="Phobius"/>
    </source>
</evidence>
<evidence type="ECO:0000313" key="5">
    <source>
        <dbReference type="Proteomes" id="UP001596337"/>
    </source>
</evidence>
<dbReference type="PANTHER" id="PTHR33371">
    <property type="entry name" value="INTERMEMBRANE PHOSPHOLIPID TRANSPORT SYSTEM BINDING PROTEIN MLAD-RELATED"/>
    <property type="match status" value="1"/>
</dbReference>
<dbReference type="PANTHER" id="PTHR33371:SF4">
    <property type="entry name" value="INTERMEMBRANE PHOSPHOLIPID TRANSPORT SYSTEM BINDING PROTEIN MLAD"/>
    <property type="match status" value="1"/>
</dbReference>
<feature type="region of interest" description="Disordered" evidence="1">
    <location>
        <begin position="393"/>
        <end position="432"/>
    </location>
</feature>
<comment type="caution">
    <text evidence="4">The sequence shown here is derived from an EMBL/GenBank/DDBJ whole genome shotgun (WGS) entry which is preliminary data.</text>
</comment>